<accession>A0A8S5SP01</accession>
<evidence type="ECO:0000313" key="1">
    <source>
        <dbReference type="EMBL" id="DAF52656.1"/>
    </source>
</evidence>
<name>A0A8S5SP01_9CAUD</name>
<protein>
    <submittedName>
        <fullName evidence="1">Uncharacterized protein</fullName>
    </submittedName>
</protein>
<proteinExistence type="predicted"/>
<dbReference type="EMBL" id="BK032640">
    <property type="protein sequence ID" value="DAF52656.1"/>
    <property type="molecule type" value="Genomic_DNA"/>
</dbReference>
<sequence length="175" mass="20792">MNRQEIIERLKLIQAGLTKDDNNKSKNRIDAVIENLKQPISLADFLGWEEDVIYVDNDTNIMYKIQDDNLLEIIGQSLVIDSSYCFSEFSIEELRKFKKLQCQKYNLILQKGYRKLFDLLDCEKYLTMDIDEETIFNSKYSNDNSKYQVRFTLEEIENIKKKFKINLSIYDVVEV</sequence>
<reference evidence="1" key="1">
    <citation type="journal article" date="2021" name="Proc. Natl. Acad. Sci. U.S.A.">
        <title>A Catalog of Tens of Thousands of Viruses from Human Metagenomes Reveals Hidden Associations with Chronic Diseases.</title>
        <authorList>
            <person name="Tisza M.J."/>
            <person name="Buck C.B."/>
        </authorList>
    </citation>
    <scope>NUCLEOTIDE SEQUENCE</scope>
    <source>
        <strain evidence="1">CtnR613</strain>
    </source>
</reference>
<organism evidence="1">
    <name type="scientific">Siphoviridae sp. ctnR613</name>
    <dbReference type="NCBI Taxonomy" id="2827939"/>
    <lineage>
        <taxon>Viruses</taxon>
        <taxon>Duplodnaviria</taxon>
        <taxon>Heunggongvirae</taxon>
        <taxon>Uroviricota</taxon>
        <taxon>Caudoviricetes</taxon>
    </lineage>
</organism>